<dbReference type="EMBL" id="CM042018">
    <property type="protein sequence ID" value="KAI3827946.1"/>
    <property type="molecule type" value="Genomic_DNA"/>
</dbReference>
<reference evidence="1 2" key="2">
    <citation type="journal article" date="2022" name="Mol. Ecol. Resour.">
        <title>The genomes of chicory, endive, great burdock and yacon provide insights into Asteraceae paleo-polyploidization history and plant inulin production.</title>
        <authorList>
            <person name="Fan W."/>
            <person name="Wang S."/>
            <person name="Wang H."/>
            <person name="Wang A."/>
            <person name="Jiang F."/>
            <person name="Liu H."/>
            <person name="Zhao H."/>
            <person name="Xu D."/>
            <person name="Zhang Y."/>
        </authorList>
    </citation>
    <scope>NUCLEOTIDE SEQUENCE [LARGE SCALE GENOMIC DNA]</scope>
    <source>
        <strain evidence="2">cv. Yunnan</strain>
        <tissue evidence="1">Leaves</tissue>
    </source>
</reference>
<accession>A0ACB9K6P5</accession>
<name>A0ACB9K6P5_9ASTR</name>
<keyword evidence="2" id="KW-1185">Reference proteome</keyword>
<gene>
    <name evidence="1" type="ORF">L1987_02035</name>
</gene>
<organism evidence="1 2">
    <name type="scientific">Smallanthus sonchifolius</name>
    <dbReference type="NCBI Taxonomy" id="185202"/>
    <lineage>
        <taxon>Eukaryota</taxon>
        <taxon>Viridiplantae</taxon>
        <taxon>Streptophyta</taxon>
        <taxon>Embryophyta</taxon>
        <taxon>Tracheophyta</taxon>
        <taxon>Spermatophyta</taxon>
        <taxon>Magnoliopsida</taxon>
        <taxon>eudicotyledons</taxon>
        <taxon>Gunneridae</taxon>
        <taxon>Pentapetalae</taxon>
        <taxon>asterids</taxon>
        <taxon>campanulids</taxon>
        <taxon>Asterales</taxon>
        <taxon>Asteraceae</taxon>
        <taxon>Asteroideae</taxon>
        <taxon>Heliantheae alliance</taxon>
        <taxon>Millerieae</taxon>
        <taxon>Smallanthus</taxon>
    </lineage>
</organism>
<comment type="caution">
    <text evidence="1">The sequence shown here is derived from an EMBL/GenBank/DDBJ whole genome shotgun (WGS) entry which is preliminary data.</text>
</comment>
<proteinExistence type="predicted"/>
<reference evidence="2" key="1">
    <citation type="journal article" date="2022" name="Mol. Ecol. Resour.">
        <title>The genomes of chicory, endive, great burdock and yacon provide insights into Asteraceae palaeo-polyploidization history and plant inulin production.</title>
        <authorList>
            <person name="Fan W."/>
            <person name="Wang S."/>
            <person name="Wang H."/>
            <person name="Wang A."/>
            <person name="Jiang F."/>
            <person name="Liu H."/>
            <person name="Zhao H."/>
            <person name="Xu D."/>
            <person name="Zhang Y."/>
        </authorList>
    </citation>
    <scope>NUCLEOTIDE SEQUENCE [LARGE SCALE GENOMIC DNA]</scope>
    <source>
        <strain evidence="2">cv. Yunnan</strain>
    </source>
</reference>
<protein>
    <submittedName>
        <fullName evidence="1">Uncharacterized protein</fullName>
    </submittedName>
</protein>
<sequence>MILGLNSLEVTTIRVGDPLHGESDQDLGSSGGDKSVGLEEMAQGPLRSGEHLSPGGDHVHAKRMHEEFASGPAGMQDQDVNGLGDGLNITGTIQEDGPMQTSDYMQATVEMKKLDNNVYGVGLQQVSMELDVGLGSGVHKMRTSFPTAPCNSSMAENTGGILLLCKKCGVFGQKEEGKGIMDDGFIKVVRKKKKSNDPKSRVQVPKLNVSKLGLSKPPGRPKPNVVIGPSPKAQNLIVDVSNPLLALDDNSDDSTKKLHDKEKSEANRYVYTSTIPPHDIFMTRSTSLKDYYYYSLAKDDMEEVELETDGTERLISTGVPERLLLDIRIIQCFHALTPYSPPVRDVHTPNPYASSFFKPFPKNQIRLYKNPNSPVNTPLTCNNKAPMSYYNQSQPPVGVPPPQGYPPEGYPKDAYPPPGYPPQGYPPQQGYPQQGYPPQYAPPYGAPPPQQQQQQQSGGFMEGCLAALCCCCLLDACF</sequence>
<evidence type="ECO:0000313" key="2">
    <source>
        <dbReference type="Proteomes" id="UP001056120"/>
    </source>
</evidence>
<dbReference type="Proteomes" id="UP001056120">
    <property type="component" value="Linkage Group LG01"/>
</dbReference>
<evidence type="ECO:0000313" key="1">
    <source>
        <dbReference type="EMBL" id="KAI3827946.1"/>
    </source>
</evidence>